<comment type="caution">
    <text evidence="3">The sequence shown here is derived from an EMBL/GenBank/DDBJ whole genome shotgun (WGS) entry which is preliminary data.</text>
</comment>
<feature type="region of interest" description="Disordered" evidence="2">
    <location>
        <begin position="853"/>
        <end position="889"/>
    </location>
</feature>
<proteinExistence type="predicted"/>
<organism evidence="3 4">
    <name type="scientific">Marasmiellus scandens</name>
    <dbReference type="NCBI Taxonomy" id="2682957"/>
    <lineage>
        <taxon>Eukaryota</taxon>
        <taxon>Fungi</taxon>
        <taxon>Dikarya</taxon>
        <taxon>Basidiomycota</taxon>
        <taxon>Agaricomycotina</taxon>
        <taxon>Agaricomycetes</taxon>
        <taxon>Agaricomycetidae</taxon>
        <taxon>Agaricales</taxon>
        <taxon>Marasmiineae</taxon>
        <taxon>Omphalotaceae</taxon>
        <taxon>Marasmiellus</taxon>
    </lineage>
</organism>
<dbReference type="EMBL" id="JBANRG010000003">
    <property type="protein sequence ID" value="KAK7469413.1"/>
    <property type="molecule type" value="Genomic_DNA"/>
</dbReference>
<keyword evidence="1" id="KW-0802">TPR repeat</keyword>
<sequence length="1050" mass="119549">MDTIMDFSQEYEMFGGSDPESSEDEFEESQVETDYDDAEGDESEEEGVEPDGEVVNAEKEIEGDFDRLVQDIRQRNDASLTKDWDITIQEQDAEFLDDLRAASGIGRRKKNKGRAAGPTLSHQVKALLGDGNQAFVDDNINEAIRIMQEVIRIEPRAAQAWSVLAQCYEDLKQPQKALQLRIMAAHLRHDAEEWDKLAMQSKELGYHQQALYCYRKVYRLDPSNVAALWDRASLAKEIGDLRTARHSLLAILKLIPHDLNVLSEVRLILIELNDLATCADLFQNALEYYQVRIPSGVGPAVGPGPSTSSADVPGGGFGLLNILVLADLYNTLGEYEKGIKVIKMGCRWLQGRMDQRYWDLFDDDREYDVETVDRSGRNSDKEPLTRPSGNIESGRFPLDVNARHRLAVARIKMGDIEEGTMHANIVLNEDVLDYAPLFCEIADAYFERGMFVEARPIYEVLGGDTSTSSVYILMQTAACLRAVDEFKEAAEIYEHVRTADPNNNEAKMKLAEIYEILNEPRKALDLVYQVIDSRKRRIKEPQATPTPGAPSSSLFSEEKPKKSSSRPQNRLTQAQLKELEAEKEKEVLRGYKRVTELWELMLQERDAAEAELMKVENWKASVTQMMEDANNKEGPIEKEWMMEAEKMIETFRETRNLFLASRNNPFRGMFPKRNVPKRSKNQEEDEERMASRLQLDLEGEKLSRRTNKIDGVEIFRGVSFREWLRIIMQYCFILARRSQYELADEVLRHILMSNAYLTSEYQVVIRLALLACAIYNKNYSVVVEQCRKLITQNQFNNEMYRLLMASLSSGLRPTDSFITSTLQKFLFREMKLLDLAIKNPDALKWNPVNKRYAPTSTGKKSADVQDEPDEDSDGGPEDTAVSASSPEKLSLPTKNNPLVVAIYGQMCVAAKSYQSAIFYLLHAYDYCPNDPMVCLSLAIASIGRAMQRQSDNRHHLIAQGMAFLSKYRSLRGSDTAQLSEVDFNFGRTFQQLGLHSHAVKHYERVLEMAEKEQPGVEYLAKEAAYNLSLIYVTTGATPLADQLYRRWLSL</sequence>
<dbReference type="Gene3D" id="1.25.40.10">
    <property type="entry name" value="Tetratricopeptide repeat domain"/>
    <property type="match status" value="4"/>
</dbReference>
<dbReference type="SMART" id="SM00028">
    <property type="entry name" value="TPR"/>
    <property type="match status" value="7"/>
</dbReference>
<dbReference type="InterPro" id="IPR019734">
    <property type="entry name" value="TPR_rpt"/>
</dbReference>
<reference evidence="3 4" key="1">
    <citation type="submission" date="2024-01" db="EMBL/GenBank/DDBJ databases">
        <title>A draft genome for the cacao thread blight pathogen Marasmiellus scandens.</title>
        <authorList>
            <person name="Baruah I.K."/>
            <person name="Leung J."/>
            <person name="Bukari Y."/>
            <person name="Amoako-Attah I."/>
            <person name="Meinhardt L.W."/>
            <person name="Bailey B.A."/>
            <person name="Cohen S.P."/>
        </authorList>
    </citation>
    <scope>NUCLEOTIDE SEQUENCE [LARGE SCALE GENOMIC DNA]</scope>
    <source>
        <strain evidence="3 4">GH-19</strain>
    </source>
</reference>
<dbReference type="PANTHER" id="PTHR23082:SF0">
    <property type="entry name" value="GENERAL TRANSCRIPTION FACTOR 3C POLYPEPTIDE 3"/>
    <property type="match status" value="1"/>
</dbReference>
<feature type="region of interest" description="Disordered" evidence="2">
    <location>
        <begin position="670"/>
        <end position="689"/>
    </location>
</feature>
<evidence type="ECO:0000256" key="1">
    <source>
        <dbReference type="PROSITE-ProRule" id="PRU00339"/>
    </source>
</evidence>
<feature type="repeat" description="TPR" evidence="1">
    <location>
        <begin position="979"/>
        <end position="1012"/>
    </location>
</feature>
<feature type="compositionally biased region" description="Acidic residues" evidence="2">
    <location>
        <begin position="864"/>
        <end position="876"/>
    </location>
</feature>
<dbReference type="InterPro" id="IPR011990">
    <property type="entry name" value="TPR-like_helical_dom_sf"/>
</dbReference>
<feature type="region of interest" description="Disordered" evidence="2">
    <location>
        <begin position="538"/>
        <end position="571"/>
    </location>
</feature>
<dbReference type="PANTHER" id="PTHR23082">
    <property type="entry name" value="TRANSCRIPTION INITIATION FACTOR IIIC TFIIIC , POLYPEPTIDE 3-RELATED"/>
    <property type="match status" value="1"/>
</dbReference>
<dbReference type="InterPro" id="IPR039340">
    <property type="entry name" value="Tfc4/TFIIIC-102/Sfc4"/>
</dbReference>
<name>A0ABR1K2V9_9AGAR</name>
<protein>
    <submittedName>
        <fullName evidence="3">Transcription factor TFIIIC subunit tfc4</fullName>
    </submittedName>
</protein>
<gene>
    <name evidence="3" type="primary">TFC4</name>
    <name evidence="3" type="ORF">VKT23_003885</name>
</gene>
<feature type="region of interest" description="Disordered" evidence="2">
    <location>
        <begin position="1"/>
        <end position="56"/>
    </location>
</feature>
<evidence type="ECO:0000256" key="2">
    <source>
        <dbReference type="SAM" id="MobiDB-lite"/>
    </source>
</evidence>
<evidence type="ECO:0000313" key="4">
    <source>
        <dbReference type="Proteomes" id="UP001498398"/>
    </source>
</evidence>
<dbReference type="SUPFAM" id="SSF48452">
    <property type="entry name" value="TPR-like"/>
    <property type="match status" value="1"/>
</dbReference>
<dbReference type="Proteomes" id="UP001498398">
    <property type="component" value="Unassembled WGS sequence"/>
</dbReference>
<keyword evidence="4" id="KW-1185">Reference proteome</keyword>
<accession>A0ABR1K2V9</accession>
<feature type="compositionally biased region" description="Acidic residues" evidence="2">
    <location>
        <begin position="20"/>
        <end position="52"/>
    </location>
</feature>
<evidence type="ECO:0000313" key="3">
    <source>
        <dbReference type="EMBL" id="KAK7469413.1"/>
    </source>
</evidence>
<feature type="repeat" description="TPR" evidence="1">
    <location>
        <begin position="191"/>
        <end position="224"/>
    </location>
</feature>
<dbReference type="PROSITE" id="PS50005">
    <property type="entry name" value="TPR"/>
    <property type="match status" value="2"/>
</dbReference>